<dbReference type="InterPro" id="IPR050397">
    <property type="entry name" value="Env_Response_Regulators"/>
</dbReference>
<dbReference type="InterPro" id="IPR012318">
    <property type="entry name" value="HTH_CRP"/>
</dbReference>
<dbReference type="EMBL" id="JAGGLV010000042">
    <property type="protein sequence ID" value="MBP2116340.1"/>
    <property type="molecule type" value="Genomic_DNA"/>
</dbReference>
<organism evidence="7 8">
    <name type="scientific">Paenibacillus silagei</name>
    <dbReference type="NCBI Taxonomy" id="1670801"/>
    <lineage>
        <taxon>Bacteria</taxon>
        <taxon>Bacillati</taxon>
        <taxon>Bacillota</taxon>
        <taxon>Bacilli</taxon>
        <taxon>Bacillales</taxon>
        <taxon>Paenibacillaceae</taxon>
        <taxon>Paenibacillus</taxon>
    </lineage>
</organism>
<evidence type="ECO:0000256" key="4">
    <source>
        <dbReference type="ARBA" id="ARBA00023163"/>
    </source>
</evidence>
<dbReference type="SMART" id="SM00100">
    <property type="entry name" value="cNMP"/>
    <property type="match status" value="1"/>
</dbReference>
<evidence type="ECO:0000256" key="2">
    <source>
        <dbReference type="ARBA" id="ARBA00023125"/>
    </source>
</evidence>
<reference evidence="7 8" key="1">
    <citation type="submission" date="2021-03" db="EMBL/GenBank/DDBJ databases">
        <title>Genomic Encyclopedia of Type Strains, Phase IV (KMG-IV): sequencing the most valuable type-strain genomes for metagenomic binning, comparative biology and taxonomic classification.</title>
        <authorList>
            <person name="Goeker M."/>
        </authorList>
    </citation>
    <scope>NUCLEOTIDE SEQUENCE [LARGE SCALE GENOMIC DNA]</scope>
    <source>
        <strain evidence="7 8">DSM 101953</strain>
    </source>
</reference>
<dbReference type="InterPro" id="IPR018490">
    <property type="entry name" value="cNMP-bd_dom_sf"/>
</dbReference>
<dbReference type="PROSITE" id="PS51063">
    <property type="entry name" value="HTH_CRP_2"/>
    <property type="match status" value="1"/>
</dbReference>
<evidence type="ECO:0000313" key="7">
    <source>
        <dbReference type="EMBL" id="MBP2116340.1"/>
    </source>
</evidence>
<keyword evidence="2" id="KW-0238">DNA-binding</keyword>
<sequence length="232" mass="26121">MQSIINPEAVRSLTEQNGLTAMFSSSAIAQMELRRYGGGEAVCSVGDRLEHMFFLMQGKLKIHTLLPNGKSMLVRFARPMSVIGDVELLRQYPVKNEVVSVGDSLLLVAGRKLLLREIEDNTALLRFLVGELSHKMYTLGQTSAMNVLYPVENRFASYLMSLFADNTGAQRVEEIRTSTLTETADLLGTSYRHLNRVVRRLIEDGIIERRNGRLIVRDEERLAMLANGNLYD</sequence>
<dbReference type="InterPro" id="IPR000595">
    <property type="entry name" value="cNMP-bd_dom"/>
</dbReference>
<dbReference type="Proteomes" id="UP000773462">
    <property type="component" value="Unassembled WGS sequence"/>
</dbReference>
<accession>A0ABS4P206</accession>
<keyword evidence="3" id="KW-0010">Activator</keyword>
<evidence type="ECO:0000259" key="6">
    <source>
        <dbReference type="PROSITE" id="PS51063"/>
    </source>
</evidence>
<name>A0ABS4P206_9BACL</name>
<dbReference type="SUPFAM" id="SSF51206">
    <property type="entry name" value="cAMP-binding domain-like"/>
    <property type="match status" value="1"/>
</dbReference>
<evidence type="ECO:0000259" key="5">
    <source>
        <dbReference type="PROSITE" id="PS50042"/>
    </source>
</evidence>
<dbReference type="InterPro" id="IPR014710">
    <property type="entry name" value="RmlC-like_jellyroll"/>
</dbReference>
<keyword evidence="8" id="KW-1185">Reference proteome</keyword>
<dbReference type="SUPFAM" id="SSF46785">
    <property type="entry name" value="Winged helix' DNA-binding domain"/>
    <property type="match status" value="1"/>
</dbReference>
<dbReference type="PROSITE" id="PS50042">
    <property type="entry name" value="CNMP_BINDING_3"/>
    <property type="match status" value="1"/>
</dbReference>
<dbReference type="Pfam" id="PF00027">
    <property type="entry name" value="cNMP_binding"/>
    <property type="match status" value="1"/>
</dbReference>
<dbReference type="InterPro" id="IPR036390">
    <property type="entry name" value="WH_DNA-bd_sf"/>
</dbReference>
<protein>
    <submittedName>
        <fullName evidence="7">CRP-like cAMP-binding protein</fullName>
    </submittedName>
</protein>
<dbReference type="PANTHER" id="PTHR24567:SF26">
    <property type="entry name" value="REGULATORY PROTEIN YEIL"/>
    <property type="match status" value="1"/>
</dbReference>
<evidence type="ECO:0000313" key="8">
    <source>
        <dbReference type="Proteomes" id="UP000773462"/>
    </source>
</evidence>
<comment type="caution">
    <text evidence="7">The sequence shown here is derived from an EMBL/GenBank/DDBJ whole genome shotgun (WGS) entry which is preliminary data.</text>
</comment>
<evidence type="ECO:0000256" key="3">
    <source>
        <dbReference type="ARBA" id="ARBA00023159"/>
    </source>
</evidence>
<gene>
    <name evidence="7" type="ORF">J2Z70_006570</name>
</gene>
<feature type="domain" description="Cyclic nucleotide-binding" evidence="5">
    <location>
        <begin position="31"/>
        <end position="135"/>
    </location>
</feature>
<dbReference type="Gene3D" id="2.60.120.10">
    <property type="entry name" value="Jelly Rolls"/>
    <property type="match status" value="1"/>
</dbReference>
<proteinExistence type="predicted"/>
<evidence type="ECO:0000256" key="1">
    <source>
        <dbReference type="ARBA" id="ARBA00023015"/>
    </source>
</evidence>
<dbReference type="PANTHER" id="PTHR24567">
    <property type="entry name" value="CRP FAMILY TRANSCRIPTIONAL REGULATORY PROTEIN"/>
    <property type="match status" value="1"/>
</dbReference>
<keyword evidence="4" id="KW-0804">Transcription</keyword>
<feature type="domain" description="HTH crp-type" evidence="6">
    <location>
        <begin position="149"/>
        <end position="220"/>
    </location>
</feature>
<keyword evidence="1" id="KW-0805">Transcription regulation</keyword>
<dbReference type="Pfam" id="PF13545">
    <property type="entry name" value="HTH_Crp_2"/>
    <property type="match status" value="1"/>
</dbReference>
<dbReference type="CDD" id="cd00038">
    <property type="entry name" value="CAP_ED"/>
    <property type="match status" value="1"/>
</dbReference>
<dbReference type="RefSeq" id="WP_209879837.1">
    <property type="nucleotide sequence ID" value="NZ_JAGGLV010000042.1"/>
</dbReference>